<dbReference type="InterPro" id="IPR001030">
    <property type="entry name" value="Acoase/IPM_deHydtase_lsu_aba"/>
</dbReference>
<evidence type="ECO:0000259" key="10">
    <source>
        <dbReference type="Pfam" id="PF00330"/>
    </source>
</evidence>
<dbReference type="Pfam" id="PF09742">
    <property type="entry name" value="Dymeclin"/>
    <property type="match status" value="1"/>
</dbReference>
<keyword evidence="9" id="KW-0812">Transmembrane</keyword>
<dbReference type="InterPro" id="IPR006249">
    <property type="entry name" value="Aconitase/IRP2"/>
</dbReference>
<evidence type="ECO:0000256" key="9">
    <source>
        <dbReference type="SAM" id="Phobius"/>
    </source>
</evidence>
<gene>
    <name evidence="11" type="ORF">OSB1V03_LOCUS7270</name>
</gene>
<dbReference type="InterPro" id="IPR018136">
    <property type="entry name" value="Aconitase_4Fe-4S_BS"/>
</dbReference>
<protein>
    <recommendedName>
        <fullName evidence="3">aconitate hydratase</fullName>
        <ecNumber evidence="3">4.2.1.3</ecNumber>
    </recommendedName>
</protein>
<dbReference type="FunFam" id="3.30.499.10:FF:000002">
    <property type="entry name" value="Aconitate hydratase"/>
    <property type="match status" value="1"/>
</dbReference>
<dbReference type="GO" id="GO:0003994">
    <property type="term" value="F:aconitate hydratase activity"/>
    <property type="evidence" value="ECO:0007669"/>
    <property type="project" value="UniProtKB-EC"/>
</dbReference>
<evidence type="ECO:0000256" key="8">
    <source>
        <dbReference type="ARBA" id="ARBA00023501"/>
    </source>
</evidence>
<dbReference type="EC" id="4.2.1.3" evidence="3"/>
<dbReference type="EMBL" id="CAJPIZ010004198">
    <property type="protein sequence ID" value="CAG2107268.1"/>
    <property type="molecule type" value="Genomic_DNA"/>
</dbReference>
<evidence type="ECO:0000256" key="1">
    <source>
        <dbReference type="ARBA" id="ARBA00001966"/>
    </source>
</evidence>
<feature type="non-terminal residue" evidence="11">
    <location>
        <position position="1"/>
    </location>
</feature>
<dbReference type="Pfam" id="PF00330">
    <property type="entry name" value="Aconitase"/>
    <property type="match status" value="1"/>
</dbReference>
<evidence type="ECO:0000256" key="4">
    <source>
        <dbReference type="ARBA" id="ARBA00022723"/>
    </source>
</evidence>
<dbReference type="OrthoDB" id="10253409at2759"/>
<dbReference type="AlphaFoldDB" id="A0A7R9KP80"/>
<comment type="similarity">
    <text evidence="2">Belongs to the aconitase/IPM isomerase family.</text>
</comment>
<evidence type="ECO:0000313" key="12">
    <source>
        <dbReference type="Proteomes" id="UP000759131"/>
    </source>
</evidence>
<comment type="catalytic activity">
    <reaction evidence="8">
        <text>citrate = D-threo-isocitrate</text>
        <dbReference type="Rhea" id="RHEA:10336"/>
        <dbReference type="ChEBI" id="CHEBI:15562"/>
        <dbReference type="ChEBI" id="CHEBI:16947"/>
        <dbReference type="EC" id="4.2.1.3"/>
    </reaction>
</comment>
<evidence type="ECO:0000256" key="3">
    <source>
        <dbReference type="ARBA" id="ARBA00012926"/>
    </source>
</evidence>
<dbReference type="Proteomes" id="UP000759131">
    <property type="component" value="Unassembled WGS sequence"/>
</dbReference>
<evidence type="ECO:0000256" key="6">
    <source>
        <dbReference type="ARBA" id="ARBA00023014"/>
    </source>
</evidence>
<keyword evidence="5" id="KW-0408">Iron</keyword>
<keyword evidence="9" id="KW-1133">Transmembrane helix</keyword>
<dbReference type="GO" id="GO:0046872">
    <property type="term" value="F:metal ion binding"/>
    <property type="evidence" value="ECO:0007669"/>
    <property type="project" value="UniProtKB-KW"/>
</dbReference>
<sequence>TLKNIVWYTDRQLTEISLGGLIVLVIIRTIQFNMSRARDRFLHTNLCATLANMSNHFKRLNPYVCQRLVSLFEKLSKKFTKILKDIQLNESKTNGVEQSDVSSDCETSSLAPELTQDMSIFEEVLRMILEIINACLAAQLTNNPNLVYTLLYKRQVLEPFHSHPCFQDIVMNIETVLTYFSNRIEGIDRNLSVSEVYEIIQQSSLQWPSDRLKKFPELRFRYVEDEQPEEFFIPYIWSLVFHRLPFSIRVLLESAIRSCDGFQVKEKDVEKIIDWEIQQKSNAEIPFKPSRVILQDLTGVPAVVDFAAMREAFQTLGGDPNKINPLCPADLVIDHSVQVDFSRTAESLHRNEELEFQRNKERFEFLKWGSTSLKNTTIIPPGSGICHQVNLEYLARVVFKGDNNILYPDSVVGLDSHTTMINGLGVVGWGVGGIEAEAVMLGQAICMVLPEVVGYKLVGKLPSYATSTDVVLTITKNLRQMGVVGKFVEFYGPGVSELSIADRATIANMCPEYGATIGYFPTDKTTIDYLFQTGREDNVIKYAETYLKAVKMFRNDYNNSSEDPVFTRVIELDLNTITPSVSGPKRPHDRVSVSQMKQDFQSCLTNKIGFKGFGIADDKTNTTIPFIFDGKEYCLSHGSVVIAAITSCTNTSNPSVMLGAGMLCKNAVEKGLTVAPYIKTSMSPGSGVVTFYLRESGVTILV</sequence>
<dbReference type="PANTHER" id="PTHR11670">
    <property type="entry name" value="ACONITASE/IRON-RESPONSIVE ELEMENT FAMILY MEMBER"/>
    <property type="match status" value="1"/>
</dbReference>
<dbReference type="InterPro" id="IPR036008">
    <property type="entry name" value="Aconitase_4Fe-4S_dom"/>
</dbReference>
<keyword evidence="9" id="KW-0472">Membrane</keyword>
<evidence type="ECO:0000256" key="2">
    <source>
        <dbReference type="ARBA" id="ARBA00007185"/>
    </source>
</evidence>
<reference evidence="11" key="1">
    <citation type="submission" date="2020-11" db="EMBL/GenBank/DDBJ databases">
        <authorList>
            <person name="Tran Van P."/>
        </authorList>
    </citation>
    <scope>NUCLEOTIDE SEQUENCE</scope>
</reference>
<dbReference type="InterPro" id="IPR015931">
    <property type="entry name" value="Acnase/IPM_dHydase_lsu_aba_1/3"/>
</dbReference>
<keyword evidence="12" id="KW-1185">Reference proteome</keyword>
<keyword evidence="4" id="KW-0479">Metal-binding</keyword>
<dbReference type="EMBL" id="OC858773">
    <property type="protein sequence ID" value="CAD7626838.1"/>
    <property type="molecule type" value="Genomic_DNA"/>
</dbReference>
<dbReference type="PRINTS" id="PR00415">
    <property type="entry name" value="ACONITASE"/>
</dbReference>
<dbReference type="PROSITE" id="PS00450">
    <property type="entry name" value="ACONITASE_1"/>
    <property type="match status" value="1"/>
</dbReference>
<evidence type="ECO:0000313" key="11">
    <source>
        <dbReference type="EMBL" id="CAD7626838.1"/>
    </source>
</evidence>
<feature type="domain" description="Aconitase/3-isopropylmalate dehydratase large subunit alpha/beta/alpha" evidence="10">
    <location>
        <begin position="270"/>
        <end position="698"/>
    </location>
</feature>
<evidence type="ECO:0000256" key="7">
    <source>
        <dbReference type="ARBA" id="ARBA00023239"/>
    </source>
</evidence>
<name>A0A7R9KP80_9ACAR</name>
<dbReference type="GO" id="GO:0051536">
    <property type="term" value="F:iron-sulfur cluster binding"/>
    <property type="evidence" value="ECO:0007669"/>
    <property type="project" value="UniProtKB-KW"/>
</dbReference>
<feature type="transmembrane region" description="Helical" evidence="9">
    <location>
        <begin position="12"/>
        <end position="30"/>
    </location>
</feature>
<dbReference type="SUPFAM" id="SSF53732">
    <property type="entry name" value="Aconitase iron-sulfur domain"/>
    <property type="match status" value="1"/>
</dbReference>
<keyword evidence="6" id="KW-0411">Iron-sulfur</keyword>
<organism evidence="11">
    <name type="scientific">Medioppia subpectinata</name>
    <dbReference type="NCBI Taxonomy" id="1979941"/>
    <lineage>
        <taxon>Eukaryota</taxon>
        <taxon>Metazoa</taxon>
        <taxon>Ecdysozoa</taxon>
        <taxon>Arthropoda</taxon>
        <taxon>Chelicerata</taxon>
        <taxon>Arachnida</taxon>
        <taxon>Acari</taxon>
        <taxon>Acariformes</taxon>
        <taxon>Sarcoptiformes</taxon>
        <taxon>Oribatida</taxon>
        <taxon>Brachypylina</taxon>
        <taxon>Oppioidea</taxon>
        <taxon>Oppiidae</taxon>
        <taxon>Medioppia</taxon>
    </lineage>
</organism>
<proteinExistence type="inferred from homology"/>
<comment type="cofactor">
    <cofactor evidence="1">
        <name>[4Fe-4S] cluster</name>
        <dbReference type="ChEBI" id="CHEBI:49883"/>
    </cofactor>
</comment>
<dbReference type="Gene3D" id="3.30.499.10">
    <property type="entry name" value="Aconitase, domain 3"/>
    <property type="match status" value="2"/>
</dbReference>
<accession>A0A7R9KP80</accession>
<keyword evidence="7" id="KW-0456">Lyase</keyword>
<evidence type="ECO:0000256" key="5">
    <source>
        <dbReference type="ARBA" id="ARBA00023004"/>
    </source>
</evidence>